<gene>
    <name evidence="3" type="ORF">ENW83_03125</name>
</gene>
<protein>
    <recommendedName>
        <fullName evidence="4">V-type ATP synthase subunit C</fullName>
    </recommendedName>
</protein>
<dbReference type="InterPro" id="IPR044911">
    <property type="entry name" value="V-type_ATPase_csu/dsu_dom_3"/>
</dbReference>
<dbReference type="SUPFAM" id="SSF103486">
    <property type="entry name" value="V-type ATP synthase subunit C"/>
    <property type="match status" value="1"/>
</dbReference>
<keyword evidence="1" id="KW-0813">Transport</keyword>
<comment type="caution">
    <text evidence="3">The sequence shown here is derived from an EMBL/GenBank/DDBJ whole genome shotgun (WGS) entry which is preliminary data.</text>
</comment>
<evidence type="ECO:0000256" key="2">
    <source>
        <dbReference type="ARBA" id="ARBA00023065"/>
    </source>
</evidence>
<evidence type="ECO:0008006" key="4">
    <source>
        <dbReference type="Google" id="ProtNLM"/>
    </source>
</evidence>
<evidence type="ECO:0000313" key="3">
    <source>
        <dbReference type="EMBL" id="HGZ60183.1"/>
    </source>
</evidence>
<evidence type="ECO:0000256" key="1">
    <source>
        <dbReference type="ARBA" id="ARBA00022448"/>
    </source>
</evidence>
<keyword evidence="2" id="KW-0406">Ion transport</keyword>
<organism evidence="3">
    <name type="scientific">Fervidicoccus fontis</name>
    <dbReference type="NCBI Taxonomy" id="683846"/>
    <lineage>
        <taxon>Archaea</taxon>
        <taxon>Thermoproteota</taxon>
        <taxon>Thermoprotei</taxon>
        <taxon>Fervidicoccales</taxon>
        <taxon>Fervidicoccaceae</taxon>
        <taxon>Fervidicoccus</taxon>
    </lineage>
</organism>
<dbReference type="InterPro" id="IPR002843">
    <property type="entry name" value="ATPase_V0-cplx_csu/dsu"/>
</dbReference>
<dbReference type="EMBL" id="DTLS01000085">
    <property type="protein sequence ID" value="HGZ60183.1"/>
    <property type="molecule type" value="Genomic_DNA"/>
</dbReference>
<dbReference type="Pfam" id="PF01992">
    <property type="entry name" value="vATP-synt_AC39"/>
    <property type="match status" value="1"/>
</dbReference>
<proteinExistence type="predicted"/>
<accession>A0A7J3SLF7</accession>
<dbReference type="InterPro" id="IPR036079">
    <property type="entry name" value="ATPase_csu/dsu_sf"/>
</dbReference>
<sequence>MCLKSYSYLLPKLYSQKEKFLTQQTFRELCDAESVEKMAQILREHNYKINTGTKSLSDLANQLELSSQERIERIASLSPVEAEGLIRTLLFYKKTSSIILALKIFESTGNILDAVSAMPRSEGEKFRRFVEQGSLSPGMALPSIKQAFDKLLIGDEKKLAMEAISAVDEGADINTLQLSLFLKMRSSIMERIDSIGRIRREEVLKLVCLYIDINFLMIAINVAKSEKGNRAVNALLEKGHGCKLSGKDVLEALQSDSVLNLFSRVIVQYGSTIEKGQNPEIYALRFLKRKLMKEVKTRYGSYPFTPALPLSVALAIETEKEEIMKLLMGMSSGEQCSAMIGKLSY</sequence>
<name>A0A7J3SLF7_9CREN</name>
<dbReference type="Gene3D" id="1.10.132.50">
    <property type="entry name" value="ATP synthase (C/AC39) subunit, domain 3"/>
    <property type="match status" value="1"/>
</dbReference>
<reference evidence="3" key="1">
    <citation type="journal article" date="2020" name="mSystems">
        <title>Genome- and Community-Level Interaction Insights into Carbon Utilization and Element Cycling Functions of Hydrothermarchaeota in Hydrothermal Sediment.</title>
        <authorList>
            <person name="Zhou Z."/>
            <person name="Liu Y."/>
            <person name="Xu W."/>
            <person name="Pan J."/>
            <person name="Luo Z.H."/>
            <person name="Li M."/>
        </authorList>
    </citation>
    <scope>NUCLEOTIDE SEQUENCE [LARGE SCALE GENOMIC DNA]</scope>
    <source>
        <strain evidence="3">SpSt-885</strain>
    </source>
</reference>
<dbReference type="AlphaFoldDB" id="A0A7J3SLF7"/>
<dbReference type="GO" id="GO:0046961">
    <property type="term" value="F:proton-transporting ATPase activity, rotational mechanism"/>
    <property type="evidence" value="ECO:0007669"/>
    <property type="project" value="InterPro"/>
</dbReference>